<evidence type="ECO:0000313" key="3">
    <source>
        <dbReference type="Proteomes" id="UP000799118"/>
    </source>
</evidence>
<keyword evidence="3" id="KW-1185">Reference proteome</keyword>
<organism evidence="2 3">
    <name type="scientific">Gymnopus androsaceus JB14</name>
    <dbReference type="NCBI Taxonomy" id="1447944"/>
    <lineage>
        <taxon>Eukaryota</taxon>
        <taxon>Fungi</taxon>
        <taxon>Dikarya</taxon>
        <taxon>Basidiomycota</taxon>
        <taxon>Agaricomycotina</taxon>
        <taxon>Agaricomycetes</taxon>
        <taxon>Agaricomycetidae</taxon>
        <taxon>Agaricales</taxon>
        <taxon>Marasmiineae</taxon>
        <taxon>Omphalotaceae</taxon>
        <taxon>Gymnopus</taxon>
    </lineage>
</organism>
<dbReference type="Pfam" id="PF20231">
    <property type="entry name" value="DUF6589"/>
    <property type="match status" value="2"/>
</dbReference>
<reference evidence="2" key="1">
    <citation type="journal article" date="2019" name="Environ. Microbiol.">
        <title>Fungal ecological strategies reflected in gene transcription - a case study of two litter decomposers.</title>
        <authorList>
            <person name="Barbi F."/>
            <person name="Kohler A."/>
            <person name="Barry K."/>
            <person name="Baskaran P."/>
            <person name="Daum C."/>
            <person name="Fauchery L."/>
            <person name="Ihrmark K."/>
            <person name="Kuo A."/>
            <person name="LaButti K."/>
            <person name="Lipzen A."/>
            <person name="Morin E."/>
            <person name="Grigoriev I.V."/>
            <person name="Henrissat B."/>
            <person name="Lindahl B."/>
            <person name="Martin F."/>
        </authorList>
    </citation>
    <scope>NUCLEOTIDE SEQUENCE</scope>
    <source>
        <strain evidence="2">JB14</strain>
    </source>
</reference>
<evidence type="ECO:0000259" key="1">
    <source>
        <dbReference type="Pfam" id="PF20231"/>
    </source>
</evidence>
<dbReference type="AlphaFoldDB" id="A0A6A4HE36"/>
<feature type="domain" description="DUF6589" evidence="1">
    <location>
        <begin position="167"/>
        <end position="246"/>
    </location>
</feature>
<evidence type="ECO:0000313" key="2">
    <source>
        <dbReference type="EMBL" id="KAE9395507.1"/>
    </source>
</evidence>
<protein>
    <recommendedName>
        <fullName evidence="1">DUF6589 domain-containing protein</fullName>
    </recommendedName>
</protein>
<accession>A0A6A4HE36</accession>
<dbReference type="InterPro" id="IPR046496">
    <property type="entry name" value="DUF6589"/>
</dbReference>
<dbReference type="EMBL" id="ML769530">
    <property type="protein sequence ID" value="KAE9395507.1"/>
    <property type="molecule type" value="Genomic_DNA"/>
</dbReference>
<dbReference type="OrthoDB" id="3207600at2759"/>
<dbReference type="Proteomes" id="UP000799118">
    <property type="component" value="Unassembled WGS sequence"/>
</dbReference>
<name>A0A6A4HE36_9AGAR</name>
<feature type="domain" description="DUF6589" evidence="1">
    <location>
        <begin position="2"/>
        <end position="150"/>
    </location>
</feature>
<proteinExistence type="predicted"/>
<gene>
    <name evidence="2" type="ORF">BT96DRAFT_997625</name>
</gene>
<sequence length="378" mass="43378">MNEDESMESLDFVEKLSALWHFALQAMQMIVHTHLGYSPVLDPTSLGTQKQFLNHVWDASKPNYTATKSLIRHSLISRLLHATAVIKGFHTWDELENWRPTCKEIKERAETIRDQFADFKAAEECKVQQDDWNAHSVYFICDALFFLEFDFGHWHFKVLDSITMHANKALEHAWFVNKTGEPGQWIPSDLYLEHLNFWVKHVFIAKGNGVTIKYIMKKGSASVEAFCQASHIIANCFGNPDKSRCHKEVVFLTNIRALFEELECLDSAVIDVQVQGIKIWNNGNFLHYIWLTTYDSNTKSYPIGNPAIKVKDNRNQEEESKEEEESREIECDHDHATCLDTDTAFDNAKDLVLDFTNLIDIEGELGGGNEFSNGQVVL</sequence>